<organism evidence="2 3">
    <name type="scientific">Alkaliphilus hydrothermalis</name>
    <dbReference type="NCBI Taxonomy" id="1482730"/>
    <lineage>
        <taxon>Bacteria</taxon>
        <taxon>Bacillati</taxon>
        <taxon>Bacillota</taxon>
        <taxon>Clostridia</taxon>
        <taxon>Peptostreptococcales</taxon>
        <taxon>Natronincolaceae</taxon>
        <taxon>Alkaliphilus</taxon>
    </lineage>
</organism>
<name>A0ABS2NN53_9FIRM</name>
<keyword evidence="1" id="KW-0812">Transmembrane</keyword>
<feature type="transmembrane region" description="Helical" evidence="1">
    <location>
        <begin position="21"/>
        <end position="39"/>
    </location>
</feature>
<keyword evidence="1" id="KW-1133">Transmembrane helix</keyword>
<reference evidence="2 3" key="1">
    <citation type="submission" date="2021-01" db="EMBL/GenBank/DDBJ databases">
        <title>Genomic Encyclopedia of Type Strains, Phase IV (KMG-IV): sequencing the most valuable type-strain genomes for metagenomic binning, comparative biology and taxonomic classification.</title>
        <authorList>
            <person name="Goeker M."/>
        </authorList>
    </citation>
    <scope>NUCLEOTIDE SEQUENCE [LARGE SCALE GENOMIC DNA]</scope>
    <source>
        <strain evidence="2 3">DSM 25890</strain>
    </source>
</reference>
<accession>A0ABS2NN53</accession>
<keyword evidence="3" id="KW-1185">Reference proteome</keyword>
<feature type="transmembrane region" description="Helical" evidence="1">
    <location>
        <begin position="158"/>
        <end position="178"/>
    </location>
</feature>
<protein>
    <submittedName>
        <fullName evidence="2">ABC-2 type transport system permease protein</fullName>
    </submittedName>
</protein>
<evidence type="ECO:0000313" key="2">
    <source>
        <dbReference type="EMBL" id="MBM7614286.1"/>
    </source>
</evidence>
<evidence type="ECO:0000256" key="1">
    <source>
        <dbReference type="SAM" id="Phobius"/>
    </source>
</evidence>
<feature type="transmembrane region" description="Helical" evidence="1">
    <location>
        <begin position="225"/>
        <end position="245"/>
    </location>
</feature>
<dbReference type="EMBL" id="JAFBEE010000003">
    <property type="protein sequence ID" value="MBM7614286.1"/>
    <property type="molecule type" value="Genomic_DNA"/>
</dbReference>
<dbReference type="Proteomes" id="UP001314796">
    <property type="component" value="Unassembled WGS sequence"/>
</dbReference>
<evidence type="ECO:0000313" key="3">
    <source>
        <dbReference type="Proteomes" id="UP001314796"/>
    </source>
</evidence>
<proteinExistence type="predicted"/>
<feature type="transmembrane region" description="Helical" evidence="1">
    <location>
        <begin position="118"/>
        <end position="138"/>
    </location>
</feature>
<gene>
    <name evidence="2" type="ORF">JOC73_000797</name>
</gene>
<dbReference type="RefSeq" id="WP_204400563.1">
    <property type="nucleotide sequence ID" value="NZ_JAFBEE010000003.1"/>
</dbReference>
<feature type="transmembrane region" description="Helical" evidence="1">
    <location>
        <begin position="70"/>
        <end position="91"/>
    </location>
</feature>
<keyword evidence="1" id="KW-0472">Membrane</keyword>
<sequence length="254" mass="28421">MHSFKAYFKKEILEGMRTYRYIIIASVFIGFAIFTPMMLKMLPSILESQGDGIDYSQLMKVTQTSALQNYMGNILQLGTLVVVLSLMGIVAEEVKNHLFVMPTSKELSFTGVILSKGVHYSILVSILIPIAMTINYYYVAMLFEDGVVTLQQTLSSAFHLTCYFIFIIHLLICIGSYVKKSGVVATITMLVLLAMPLLNKINALSKVLPYYFIEAATKVSNLDSSVFMPLLVLSGYIVLLNGMAIHRLKTRELE</sequence>
<feature type="transmembrane region" description="Helical" evidence="1">
    <location>
        <begin position="190"/>
        <end position="213"/>
    </location>
</feature>
<comment type="caution">
    <text evidence="2">The sequence shown here is derived from an EMBL/GenBank/DDBJ whole genome shotgun (WGS) entry which is preliminary data.</text>
</comment>